<evidence type="ECO:0000256" key="1">
    <source>
        <dbReference type="ARBA" id="ARBA00006484"/>
    </source>
</evidence>
<comment type="similarity">
    <text evidence="1">Belongs to the short-chain dehydrogenases/reductases (SDR) family.</text>
</comment>
<dbReference type="AlphaFoldDB" id="A0A1F4U369"/>
<name>A0A1F4U369_UNCSA</name>
<dbReference type="PANTHER" id="PTHR42879">
    <property type="entry name" value="3-OXOACYL-(ACYL-CARRIER-PROTEIN) REDUCTASE"/>
    <property type="match status" value="1"/>
</dbReference>
<gene>
    <name evidence="2" type="ORF">A2438_07650</name>
</gene>
<dbReference type="GO" id="GO:0032787">
    <property type="term" value="P:monocarboxylic acid metabolic process"/>
    <property type="evidence" value="ECO:0007669"/>
    <property type="project" value="UniProtKB-ARBA"/>
</dbReference>
<dbReference type="Proteomes" id="UP000179242">
    <property type="component" value="Unassembled WGS sequence"/>
</dbReference>
<dbReference type="Pfam" id="PF00106">
    <property type="entry name" value="adh_short"/>
    <property type="match status" value="1"/>
</dbReference>
<accession>A0A1F4U369</accession>
<dbReference type="InterPro" id="IPR050259">
    <property type="entry name" value="SDR"/>
</dbReference>
<protein>
    <recommendedName>
        <fullName evidence="4">Short-chain dehydrogenase</fullName>
    </recommendedName>
</protein>
<evidence type="ECO:0008006" key="4">
    <source>
        <dbReference type="Google" id="ProtNLM"/>
    </source>
</evidence>
<evidence type="ECO:0000313" key="2">
    <source>
        <dbReference type="EMBL" id="OGC39425.1"/>
    </source>
</evidence>
<dbReference type="InterPro" id="IPR036291">
    <property type="entry name" value="NAD(P)-bd_dom_sf"/>
</dbReference>
<dbReference type="InterPro" id="IPR002347">
    <property type="entry name" value="SDR_fam"/>
</dbReference>
<dbReference type="Gene3D" id="3.40.50.720">
    <property type="entry name" value="NAD(P)-binding Rossmann-like Domain"/>
    <property type="match status" value="1"/>
</dbReference>
<evidence type="ECO:0000313" key="3">
    <source>
        <dbReference type="Proteomes" id="UP000179242"/>
    </source>
</evidence>
<dbReference type="EMBL" id="MEUJ01000008">
    <property type="protein sequence ID" value="OGC39425.1"/>
    <property type="molecule type" value="Genomic_DNA"/>
</dbReference>
<proteinExistence type="inferred from homology"/>
<dbReference type="SUPFAM" id="SSF51735">
    <property type="entry name" value="NAD(P)-binding Rossmann-fold domains"/>
    <property type="match status" value="1"/>
</dbReference>
<dbReference type="PROSITE" id="PS00061">
    <property type="entry name" value="ADH_SHORT"/>
    <property type="match status" value="1"/>
</dbReference>
<dbReference type="PRINTS" id="PR00081">
    <property type="entry name" value="GDHRDH"/>
</dbReference>
<organism evidence="2 3">
    <name type="scientific">candidate division WOR-1 bacterium RIFOXYC2_FULL_46_14</name>
    <dbReference type="NCBI Taxonomy" id="1802587"/>
    <lineage>
        <taxon>Bacteria</taxon>
        <taxon>Bacillati</taxon>
        <taxon>Saganbacteria</taxon>
    </lineage>
</organism>
<dbReference type="InterPro" id="IPR020904">
    <property type="entry name" value="Sc_DH/Rdtase_CS"/>
</dbReference>
<sequence length="229" mass="25103">MIVLTGASGGIGKVILPYLLDIDEVIGIFNKTQIQHLGRNNLVCEQLDLENSIEIRAFVNKFKNKFKSSRVIVIHFAAVKIDGLVANYSETDWDKMMSVNLKGNFLLTQALLPIMVNKKWGRIIHISSRGGECGDIGTIAYSTTKTGLIGMSRVLAKEYARFNITSNVLALGHFESGLYSKLSDTLKETLINQIPSKTLGQTADVVRAIKFLIESQCVNGATINIDGGI</sequence>
<dbReference type="PANTHER" id="PTHR42879:SF2">
    <property type="entry name" value="3-OXOACYL-[ACYL-CARRIER-PROTEIN] REDUCTASE FABG"/>
    <property type="match status" value="1"/>
</dbReference>
<reference evidence="2 3" key="1">
    <citation type="journal article" date="2016" name="Nat. Commun.">
        <title>Thousands of microbial genomes shed light on interconnected biogeochemical processes in an aquifer system.</title>
        <authorList>
            <person name="Anantharaman K."/>
            <person name="Brown C.T."/>
            <person name="Hug L.A."/>
            <person name="Sharon I."/>
            <person name="Castelle C.J."/>
            <person name="Probst A.J."/>
            <person name="Thomas B.C."/>
            <person name="Singh A."/>
            <person name="Wilkins M.J."/>
            <person name="Karaoz U."/>
            <person name="Brodie E.L."/>
            <person name="Williams K.H."/>
            <person name="Hubbard S.S."/>
            <person name="Banfield J.F."/>
        </authorList>
    </citation>
    <scope>NUCLEOTIDE SEQUENCE [LARGE SCALE GENOMIC DNA]</scope>
</reference>
<comment type="caution">
    <text evidence="2">The sequence shown here is derived from an EMBL/GenBank/DDBJ whole genome shotgun (WGS) entry which is preliminary data.</text>
</comment>